<name>A0A844W0T2_9RHOB</name>
<keyword evidence="7" id="KW-0274">FAD</keyword>
<evidence type="ECO:0000256" key="11">
    <source>
        <dbReference type="SAM" id="SignalP"/>
    </source>
</evidence>
<dbReference type="PANTHER" id="PTHR30040">
    <property type="entry name" value="THIAMINE BIOSYNTHESIS LIPOPROTEIN APBE"/>
    <property type="match status" value="1"/>
</dbReference>
<dbReference type="EC" id="2.7.1.180" evidence="2"/>
<sequence length="289" mass="30252">MNRRRFLTIAACAAVLPVGARAVDWRGQVFGADARITLTGPGDAAAALNAVRGELRRLEALFSLHDPGSELSRLNRAGRLERASPDMRAILAECDRAWRLTGGAFDPTVQPLWRALAEGRDPRPAADAVGWDGVRMRDGAVSMRPGQALTLNGIAQGYAADRVAALLAGRGYRDALVDMGEMAALGGPFRVGVADPVQGLLAQETLRDAAIATSSPGAMSLGAGGHILGPSGQVPLWSTVSVMADSATRADALSTALCLCDRATAHRLLRDGMARRILLVDEAGNLISA</sequence>
<dbReference type="Proteomes" id="UP000443843">
    <property type="component" value="Unassembled WGS sequence"/>
</dbReference>
<gene>
    <name evidence="12" type="ORF">GLS40_00180</name>
</gene>
<reference evidence="12 13" key="1">
    <citation type="submission" date="2019-11" db="EMBL/GenBank/DDBJ databases">
        <title>Pseudooceanicola pacifica sp. nov., isolated from deep-sea sediment of the Pacific Ocean.</title>
        <authorList>
            <person name="Lyu L."/>
        </authorList>
    </citation>
    <scope>NUCLEOTIDE SEQUENCE [LARGE SCALE GENOMIC DNA]</scope>
    <source>
        <strain evidence="12 13">216_PA32_1</strain>
    </source>
</reference>
<feature type="signal peptide" evidence="11">
    <location>
        <begin position="1"/>
        <end position="22"/>
    </location>
</feature>
<evidence type="ECO:0000256" key="6">
    <source>
        <dbReference type="ARBA" id="ARBA00022723"/>
    </source>
</evidence>
<protein>
    <recommendedName>
        <fullName evidence="3">FAD:protein FMN transferase</fullName>
        <ecNumber evidence="2">2.7.1.180</ecNumber>
    </recommendedName>
    <alternativeName>
        <fullName evidence="9">Flavin transferase</fullName>
    </alternativeName>
</protein>
<dbReference type="AlphaFoldDB" id="A0A844W0T2"/>
<comment type="caution">
    <text evidence="12">The sequence shown here is derived from an EMBL/GenBank/DDBJ whole genome shotgun (WGS) entry which is preliminary data.</text>
</comment>
<evidence type="ECO:0000256" key="5">
    <source>
        <dbReference type="ARBA" id="ARBA00022679"/>
    </source>
</evidence>
<dbReference type="PANTHER" id="PTHR30040:SF2">
    <property type="entry name" value="FAD:PROTEIN FMN TRANSFERASE"/>
    <property type="match status" value="1"/>
</dbReference>
<dbReference type="SUPFAM" id="SSF143631">
    <property type="entry name" value="ApbE-like"/>
    <property type="match status" value="1"/>
</dbReference>
<dbReference type="RefSeq" id="WP_160380586.1">
    <property type="nucleotide sequence ID" value="NZ_WNXQ01000001.1"/>
</dbReference>
<keyword evidence="13" id="KW-1185">Reference proteome</keyword>
<accession>A0A844W0T2</accession>
<comment type="cofactor">
    <cofactor evidence="1">
        <name>Mg(2+)</name>
        <dbReference type="ChEBI" id="CHEBI:18420"/>
    </cofactor>
</comment>
<comment type="catalytic activity">
    <reaction evidence="10">
        <text>L-threonyl-[protein] + FAD = FMN-L-threonyl-[protein] + AMP + H(+)</text>
        <dbReference type="Rhea" id="RHEA:36847"/>
        <dbReference type="Rhea" id="RHEA-COMP:11060"/>
        <dbReference type="Rhea" id="RHEA-COMP:11061"/>
        <dbReference type="ChEBI" id="CHEBI:15378"/>
        <dbReference type="ChEBI" id="CHEBI:30013"/>
        <dbReference type="ChEBI" id="CHEBI:57692"/>
        <dbReference type="ChEBI" id="CHEBI:74257"/>
        <dbReference type="ChEBI" id="CHEBI:456215"/>
        <dbReference type="EC" id="2.7.1.180"/>
    </reaction>
</comment>
<evidence type="ECO:0000256" key="9">
    <source>
        <dbReference type="ARBA" id="ARBA00031306"/>
    </source>
</evidence>
<keyword evidence="8" id="KW-0460">Magnesium</keyword>
<dbReference type="Pfam" id="PF02424">
    <property type="entry name" value="ApbE"/>
    <property type="match status" value="1"/>
</dbReference>
<evidence type="ECO:0000313" key="13">
    <source>
        <dbReference type="Proteomes" id="UP000443843"/>
    </source>
</evidence>
<keyword evidence="11" id="KW-0732">Signal</keyword>
<dbReference type="GO" id="GO:0016740">
    <property type="term" value="F:transferase activity"/>
    <property type="evidence" value="ECO:0007669"/>
    <property type="project" value="UniProtKB-KW"/>
</dbReference>
<evidence type="ECO:0000313" key="12">
    <source>
        <dbReference type="EMBL" id="MWB76431.1"/>
    </source>
</evidence>
<keyword evidence="6" id="KW-0479">Metal-binding</keyword>
<organism evidence="12 13">
    <name type="scientific">Pseudooceanicola pacificus</name>
    <dbReference type="NCBI Taxonomy" id="2676438"/>
    <lineage>
        <taxon>Bacteria</taxon>
        <taxon>Pseudomonadati</taxon>
        <taxon>Pseudomonadota</taxon>
        <taxon>Alphaproteobacteria</taxon>
        <taxon>Rhodobacterales</taxon>
        <taxon>Paracoccaceae</taxon>
        <taxon>Pseudooceanicola</taxon>
    </lineage>
</organism>
<dbReference type="EMBL" id="WNXQ01000001">
    <property type="protein sequence ID" value="MWB76431.1"/>
    <property type="molecule type" value="Genomic_DNA"/>
</dbReference>
<dbReference type="InterPro" id="IPR024932">
    <property type="entry name" value="ApbE"/>
</dbReference>
<proteinExistence type="predicted"/>
<evidence type="ECO:0000256" key="7">
    <source>
        <dbReference type="ARBA" id="ARBA00022827"/>
    </source>
</evidence>
<evidence type="ECO:0000256" key="2">
    <source>
        <dbReference type="ARBA" id="ARBA00011955"/>
    </source>
</evidence>
<keyword evidence="5 12" id="KW-0808">Transferase</keyword>
<evidence type="ECO:0000256" key="10">
    <source>
        <dbReference type="ARBA" id="ARBA00048540"/>
    </source>
</evidence>
<dbReference type="InterPro" id="IPR003374">
    <property type="entry name" value="ApbE-like_sf"/>
</dbReference>
<dbReference type="GO" id="GO:0046872">
    <property type="term" value="F:metal ion binding"/>
    <property type="evidence" value="ECO:0007669"/>
    <property type="project" value="UniProtKB-KW"/>
</dbReference>
<keyword evidence="4" id="KW-0285">Flavoprotein</keyword>
<evidence type="ECO:0000256" key="8">
    <source>
        <dbReference type="ARBA" id="ARBA00022842"/>
    </source>
</evidence>
<dbReference type="Gene3D" id="3.10.520.10">
    <property type="entry name" value="ApbE-like domains"/>
    <property type="match status" value="1"/>
</dbReference>
<evidence type="ECO:0000256" key="3">
    <source>
        <dbReference type="ARBA" id="ARBA00016337"/>
    </source>
</evidence>
<feature type="chain" id="PRO_5039930455" description="FAD:protein FMN transferase" evidence="11">
    <location>
        <begin position="23"/>
        <end position="289"/>
    </location>
</feature>
<evidence type="ECO:0000256" key="4">
    <source>
        <dbReference type="ARBA" id="ARBA00022630"/>
    </source>
</evidence>
<evidence type="ECO:0000256" key="1">
    <source>
        <dbReference type="ARBA" id="ARBA00001946"/>
    </source>
</evidence>